<keyword evidence="9" id="KW-1185">Reference proteome</keyword>
<comment type="subcellular location">
    <subcellularLocation>
        <location evidence="1">Membrane</location>
    </subcellularLocation>
</comment>
<feature type="compositionally biased region" description="Polar residues" evidence="5">
    <location>
        <begin position="280"/>
        <end position="290"/>
    </location>
</feature>
<evidence type="ECO:0000256" key="6">
    <source>
        <dbReference type="SAM" id="Phobius"/>
    </source>
</evidence>
<comment type="caution">
    <text evidence="8">The sequence shown here is derived from an EMBL/GenBank/DDBJ whole genome shotgun (WGS) entry which is preliminary data.</text>
</comment>
<accession>A0A7J6D871</accession>
<dbReference type="Gene3D" id="2.60.40.10">
    <property type="entry name" value="Immunoglobulins"/>
    <property type="match status" value="1"/>
</dbReference>
<evidence type="ECO:0000313" key="9">
    <source>
        <dbReference type="Proteomes" id="UP000579812"/>
    </source>
</evidence>
<keyword evidence="2 7" id="KW-0732">Signal</keyword>
<dbReference type="AlphaFoldDB" id="A0A7J6D871"/>
<organism evidence="8 9">
    <name type="scientific">Onychostoma macrolepis</name>
    <dbReference type="NCBI Taxonomy" id="369639"/>
    <lineage>
        <taxon>Eukaryota</taxon>
        <taxon>Metazoa</taxon>
        <taxon>Chordata</taxon>
        <taxon>Craniata</taxon>
        <taxon>Vertebrata</taxon>
        <taxon>Euteleostomi</taxon>
        <taxon>Actinopterygii</taxon>
        <taxon>Neopterygii</taxon>
        <taxon>Teleostei</taxon>
        <taxon>Ostariophysi</taxon>
        <taxon>Cypriniformes</taxon>
        <taxon>Cyprinidae</taxon>
        <taxon>Acrossocheilinae</taxon>
        <taxon>Onychostoma</taxon>
    </lineage>
</organism>
<dbReference type="PANTHER" id="PTHR12080">
    <property type="entry name" value="SIGNALING LYMPHOCYTIC ACTIVATION MOLECULE"/>
    <property type="match status" value="1"/>
</dbReference>
<feature type="signal peptide" evidence="7">
    <location>
        <begin position="1"/>
        <end position="21"/>
    </location>
</feature>
<dbReference type="InterPro" id="IPR013783">
    <property type="entry name" value="Ig-like_fold"/>
</dbReference>
<evidence type="ECO:0000256" key="2">
    <source>
        <dbReference type="ARBA" id="ARBA00022729"/>
    </source>
</evidence>
<evidence type="ECO:0000256" key="4">
    <source>
        <dbReference type="ARBA" id="ARBA00023180"/>
    </source>
</evidence>
<dbReference type="SUPFAM" id="SSF48726">
    <property type="entry name" value="Immunoglobulin"/>
    <property type="match status" value="1"/>
</dbReference>
<evidence type="ECO:0000256" key="5">
    <source>
        <dbReference type="SAM" id="MobiDB-lite"/>
    </source>
</evidence>
<feature type="transmembrane region" description="Helical" evidence="6">
    <location>
        <begin position="205"/>
        <end position="229"/>
    </location>
</feature>
<reference evidence="8 9" key="1">
    <citation type="submission" date="2020-04" db="EMBL/GenBank/DDBJ databases">
        <title>Chromosome-level genome assembly of a cyprinid fish Onychostoma macrolepis by integration of Nanopore Sequencing, Bionano and Hi-C technology.</title>
        <authorList>
            <person name="Wang D."/>
        </authorList>
    </citation>
    <scope>NUCLEOTIDE SEQUENCE [LARGE SCALE GENOMIC DNA]</scope>
    <source>
        <strain evidence="8">SWU-2019</strain>
        <tissue evidence="8">Muscle</tissue>
    </source>
</reference>
<dbReference type="EMBL" id="JAAMOB010000003">
    <property type="protein sequence ID" value="KAF4115215.1"/>
    <property type="molecule type" value="Genomic_DNA"/>
</dbReference>
<dbReference type="InterPro" id="IPR015631">
    <property type="entry name" value="CD2/SLAM_rcpt"/>
</dbReference>
<feature type="region of interest" description="Disordered" evidence="5">
    <location>
        <begin position="273"/>
        <end position="299"/>
    </location>
</feature>
<evidence type="ECO:0000256" key="1">
    <source>
        <dbReference type="ARBA" id="ARBA00004370"/>
    </source>
</evidence>
<evidence type="ECO:0008006" key="10">
    <source>
        <dbReference type="Google" id="ProtNLM"/>
    </source>
</evidence>
<dbReference type="PANTHER" id="PTHR12080:SF56">
    <property type="entry name" value="NATURAL KILLER CELL RECEPTOR 2B4"/>
    <property type="match status" value="1"/>
</dbReference>
<keyword evidence="6" id="KW-1133">Transmembrane helix</keyword>
<name>A0A7J6D871_9TELE</name>
<dbReference type="GO" id="GO:0016020">
    <property type="term" value="C:membrane"/>
    <property type="evidence" value="ECO:0007669"/>
    <property type="project" value="UniProtKB-SubCell"/>
</dbReference>
<proteinExistence type="predicted"/>
<dbReference type="Proteomes" id="UP000579812">
    <property type="component" value="Unassembled WGS sequence"/>
</dbReference>
<evidence type="ECO:0000313" key="8">
    <source>
        <dbReference type="EMBL" id="KAF4115215.1"/>
    </source>
</evidence>
<keyword evidence="3 6" id="KW-0472">Membrane</keyword>
<evidence type="ECO:0000256" key="3">
    <source>
        <dbReference type="ARBA" id="ARBA00023136"/>
    </source>
</evidence>
<protein>
    <recommendedName>
        <fullName evidence="10">Immunoglobulin subtype domain-containing protein</fullName>
    </recommendedName>
</protein>
<evidence type="ECO:0000256" key="7">
    <source>
        <dbReference type="SAM" id="SignalP"/>
    </source>
</evidence>
<keyword evidence="6" id="KW-0812">Transmembrane</keyword>
<sequence length="299" mass="33496">MAAPLLLSLLLFICTFKTGFSAEIPVFVETGASVQLDIQTQELLKDKILYWEKDKSKKIFYRNKVDFNHSTLSLTLKNVEKTDSGLYTARANIKDGYVVEYKVSVIDAVKAPVLIRNSNSNDSCTVNFTCIAHNLTLTSSYNSGNCSTKKATSEEKYSLILYCSEEYIICNYSNPVSWKEGREEIKQLCVNIKENNSAHIHTKPYALIASTSVAVCVLVALLVFLSIFLHRKCKKGALEVDSTVYAQVETREIQKTDSDSHTYDVLDQVEAQTHKKTEDNPSMTTYSTVGQYPKPAIPP</sequence>
<gene>
    <name evidence="8" type="ORF">G5714_002704</name>
</gene>
<feature type="chain" id="PRO_5029856215" description="Immunoglobulin subtype domain-containing protein" evidence="7">
    <location>
        <begin position="22"/>
        <end position="299"/>
    </location>
</feature>
<dbReference type="InterPro" id="IPR036179">
    <property type="entry name" value="Ig-like_dom_sf"/>
</dbReference>
<keyword evidence="4" id="KW-0325">Glycoprotein</keyword>